<organism evidence="1">
    <name type="scientific">marine sediment metagenome</name>
    <dbReference type="NCBI Taxonomy" id="412755"/>
    <lineage>
        <taxon>unclassified sequences</taxon>
        <taxon>metagenomes</taxon>
        <taxon>ecological metagenomes</taxon>
    </lineage>
</organism>
<sequence length="122" mass="14596">MRGYWAASEGGFDSRLKYLNNCLEGKDDVCFVSWVQEDQGDKSSFLREKSHFWKCSLEYSTKTYSQNSKSQRITRADFDKIVWGMHVKTYYNKNYERGYRCNFPATDVWRTDKYNVCFPWSI</sequence>
<reference evidence="1" key="1">
    <citation type="journal article" date="2014" name="Front. Microbiol.">
        <title>High frequency of phylogenetically diverse reductive dehalogenase-homologous genes in deep subseafloor sedimentary metagenomes.</title>
        <authorList>
            <person name="Kawai M."/>
            <person name="Futagami T."/>
            <person name="Toyoda A."/>
            <person name="Takaki Y."/>
            <person name="Nishi S."/>
            <person name="Hori S."/>
            <person name="Arai W."/>
            <person name="Tsubouchi T."/>
            <person name="Morono Y."/>
            <person name="Uchiyama I."/>
            <person name="Ito T."/>
            <person name="Fujiyama A."/>
            <person name="Inagaki F."/>
            <person name="Takami H."/>
        </authorList>
    </citation>
    <scope>NUCLEOTIDE SEQUENCE</scope>
    <source>
        <strain evidence="1">Expedition CK06-06</strain>
    </source>
</reference>
<comment type="caution">
    <text evidence="1">The sequence shown here is derived from an EMBL/GenBank/DDBJ whole genome shotgun (WGS) entry which is preliminary data.</text>
</comment>
<protein>
    <submittedName>
        <fullName evidence="1">Uncharacterized protein</fullName>
    </submittedName>
</protein>
<gene>
    <name evidence="1" type="ORF">S01H4_29673</name>
</gene>
<accession>X1AHM9</accession>
<dbReference type="EMBL" id="BART01015253">
    <property type="protein sequence ID" value="GAG82105.1"/>
    <property type="molecule type" value="Genomic_DNA"/>
</dbReference>
<name>X1AHM9_9ZZZZ</name>
<proteinExistence type="predicted"/>
<evidence type="ECO:0000313" key="1">
    <source>
        <dbReference type="EMBL" id="GAG82105.1"/>
    </source>
</evidence>
<dbReference type="AlphaFoldDB" id="X1AHM9"/>